<dbReference type="PANTHER" id="PTHR47992">
    <property type="entry name" value="PROTEIN PHOSPHATASE"/>
    <property type="match status" value="1"/>
</dbReference>
<evidence type="ECO:0000313" key="2">
    <source>
        <dbReference type="EMBL" id="SVC44883.1"/>
    </source>
</evidence>
<reference evidence="2" key="1">
    <citation type="submission" date="2018-05" db="EMBL/GenBank/DDBJ databases">
        <authorList>
            <person name="Lanie J.A."/>
            <person name="Ng W.-L."/>
            <person name="Kazmierczak K.M."/>
            <person name="Andrzejewski T.M."/>
            <person name="Davidsen T.M."/>
            <person name="Wayne K.J."/>
            <person name="Tettelin H."/>
            <person name="Glass J.I."/>
            <person name="Rusch D."/>
            <person name="Podicherti R."/>
            <person name="Tsui H.-C.T."/>
            <person name="Winkler M.E."/>
        </authorList>
    </citation>
    <scope>NUCLEOTIDE SEQUENCE</scope>
</reference>
<dbReference type="Gene3D" id="3.60.40.10">
    <property type="entry name" value="PPM-type phosphatase domain"/>
    <property type="match status" value="1"/>
</dbReference>
<proteinExistence type="predicted"/>
<dbReference type="CDD" id="cd00143">
    <property type="entry name" value="PP2Cc"/>
    <property type="match status" value="1"/>
</dbReference>
<name>A0A382M7F5_9ZZZZ</name>
<feature type="domain" description="PPM-type phosphatase" evidence="1">
    <location>
        <begin position="7"/>
        <end position="253"/>
    </location>
</feature>
<evidence type="ECO:0000259" key="1">
    <source>
        <dbReference type="PROSITE" id="PS51746"/>
    </source>
</evidence>
<gene>
    <name evidence="2" type="ORF">METZ01_LOCUS297737</name>
</gene>
<dbReference type="SMART" id="SM00332">
    <property type="entry name" value="PP2Cc"/>
    <property type="match status" value="1"/>
</dbReference>
<dbReference type="InterPro" id="IPR015655">
    <property type="entry name" value="PP2C"/>
</dbReference>
<accession>A0A382M7F5</accession>
<dbReference type="SMART" id="SM00331">
    <property type="entry name" value="PP2C_SIG"/>
    <property type="match status" value="1"/>
</dbReference>
<dbReference type="InterPro" id="IPR001932">
    <property type="entry name" value="PPM-type_phosphatase-like_dom"/>
</dbReference>
<organism evidence="2">
    <name type="scientific">marine metagenome</name>
    <dbReference type="NCBI Taxonomy" id="408172"/>
    <lineage>
        <taxon>unclassified sequences</taxon>
        <taxon>metagenomes</taxon>
        <taxon>ecological metagenomes</taxon>
    </lineage>
</organism>
<dbReference type="Pfam" id="PF13672">
    <property type="entry name" value="PP2C_2"/>
    <property type="match status" value="1"/>
</dbReference>
<dbReference type="SUPFAM" id="SSF81606">
    <property type="entry name" value="PP2C-like"/>
    <property type="match status" value="1"/>
</dbReference>
<dbReference type="InterPro" id="IPR036457">
    <property type="entry name" value="PPM-type-like_dom_sf"/>
</dbReference>
<dbReference type="AlphaFoldDB" id="A0A382M7F5"/>
<sequence length="257" mass="27181">MSLKITISGLTDIGQKRSRNEDSLGIRSEFGIAVVADGMGGHPHGDLASSLATQTVTERLVEFAKSDSDSTRSADAMAKALLFAHEVIRTSIEENPKLDGMGTTVVTMLIDPSSESYILGHAGDSRAYRLRGGELTQLTTDDTWVQERLDANHLTAEQASGHPLGHMITQCLGLENRPDPHVSEGSLIAGDIYVLCSDGLTGVLTDENIAEILHGKFGPNPDSQDAEAAVKDIVDAANHAGGHDNITAALVVVTDDS</sequence>
<dbReference type="PROSITE" id="PS51746">
    <property type="entry name" value="PPM_2"/>
    <property type="match status" value="1"/>
</dbReference>
<dbReference type="GO" id="GO:0004722">
    <property type="term" value="F:protein serine/threonine phosphatase activity"/>
    <property type="evidence" value="ECO:0007669"/>
    <property type="project" value="InterPro"/>
</dbReference>
<dbReference type="EMBL" id="UINC01091819">
    <property type="protein sequence ID" value="SVC44883.1"/>
    <property type="molecule type" value="Genomic_DNA"/>
</dbReference>
<protein>
    <recommendedName>
        <fullName evidence="1">PPM-type phosphatase domain-containing protein</fullName>
    </recommendedName>
</protein>